<dbReference type="InterPro" id="IPR051798">
    <property type="entry name" value="Class-II_PLP-Dep_Aminotrans"/>
</dbReference>
<evidence type="ECO:0000256" key="5">
    <source>
        <dbReference type="ARBA" id="ARBA00037974"/>
    </source>
</evidence>
<gene>
    <name evidence="7" type="ORF">P9H32_11310</name>
</gene>
<comment type="similarity">
    <text evidence="5">Belongs to the class-II pyridoxal-phosphate-dependent aminotransferase family. MalY/PatB cystathionine beta-lyase subfamily.</text>
</comment>
<evidence type="ECO:0000313" key="8">
    <source>
        <dbReference type="Proteomes" id="UP001290861"/>
    </source>
</evidence>
<dbReference type="Proteomes" id="UP001290861">
    <property type="component" value="Unassembled WGS sequence"/>
</dbReference>
<accession>A0ABU5MYD5</accession>
<dbReference type="Gene3D" id="3.40.640.10">
    <property type="entry name" value="Type I PLP-dependent aspartate aminotransferase-like (Major domain)"/>
    <property type="match status" value="1"/>
</dbReference>
<dbReference type="SUPFAM" id="SSF53383">
    <property type="entry name" value="PLP-dependent transferases"/>
    <property type="match status" value="1"/>
</dbReference>
<dbReference type="InterPro" id="IPR027619">
    <property type="entry name" value="C-S_lyase_PatB-like"/>
</dbReference>
<dbReference type="NCBIfam" id="TIGR04350">
    <property type="entry name" value="C_S_lyase_PatB"/>
    <property type="match status" value="1"/>
</dbReference>
<reference evidence="7 8" key="1">
    <citation type="journal article" date="2024" name="Appl. Environ. Microbiol.">
        <title>Pontiella agarivorans sp. nov., a novel marine anaerobic bacterium capable of degrading macroalgal polysaccharides and fixing nitrogen.</title>
        <authorList>
            <person name="Liu N."/>
            <person name="Kivenson V."/>
            <person name="Peng X."/>
            <person name="Cui Z."/>
            <person name="Lankiewicz T.S."/>
            <person name="Gosselin K.M."/>
            <person name="English C.J."/>
            <person name="Blair E.M."/>
            <person name="O'Malley M.A."/>
            <person name="Valentine D.L."/>
        </authorList>
    </citation>
    <scope>NUCLEOTIDE SEQUENCE [LARGE SCALE GENOMIC DNA]</scope>
    <source>
        <strain evidence="7 8">NLcol2</strain>
    </source>
</reference>
<proteinExistence type="inferred from homology"/>
<dbReference type="InterPro" id="IPR015424">
    <property type="entry name" value="PyrdxlP-dep_Trfase"/>
</dbReference>
<evidence type="ECO:0000256" key="3">
    <source>
        <dbReference type="ARBA" id="ARBA00022898"/>
    </source>
</evidence>
<dbReference type="InterPro" id="IPR015422">
    <property type="entry name" value="PyrdxlP-dep_Trfase_small"/>
</dbReference>
<dbReference type="GO" id="GO:0016829">
    <property type="term" value="F:lyase activity"/>
    <property type="evidence" value="ECO:0007669"/>
    <property type="project" value="UniProtKB-KW"/>
</dbReference>
<organism evidence="7 8">
    <name type="scientific">Pontiella agarivorans</name>
    <dbReference type="NCBI Taxonomy" id="3038953"/>
    <lineage>
        <taxon>Bacteria</taxon>
        <taxon>Pseudomonadati</taxon>
        <taxon>Kiritimatiellota</taxon>
        <taxon>Kiritimatiellia</taxon>
        <taxon>Kiritimatiellales</taxon>
        <taxon>Pontiellaceae</taxon>
        <taxon>Pontiella</taxon>
    </lineage>
</organism>
<keyword evidence="4 7" id="KW-0456">Lyase</keyword>
<dbReference type="CDD" id="cd00609">
    <property type="entry name" value="AAT_like"/>
    <property type="match status" value="1"/>
</dbReference>
<dbReference type="PANTHER" id="PTHR43525">
    <property type="entry name" value="PROTEIN MALY"/>
    <property type="match status" value="1"/>
</dbReference>
<evidence type="ECO:0000259" key="6">
    <source>
        <dbReference type="Pfam" id="PF00155"/>
    </source>
</evidence>
<evidence type="ECO:0000256" key="2">
    <source>
        <dbReference type="ARBA" id="ARBA00012224"/>
    </source>
</evidence>
<sequence length="393" mass="44192">MEKKIVYDFDMPVSRLGTHAEKYEARERFFGKADVEPFWVADMDLPTPEFLVEKLRARTGHPMFGYTEQYDEVFDAVQWWMKNEHQAEIESAWISLSPSVVTTISMAIQCCTEEGEAVAVLSPVYGPFFTCTKINKRKIADVPLCVENAKFEIDFQALEKTLSRPEVKLMLMCNPQNPGGRAWSFQCLEKVVALCVKYRVILLSDEIHSDIVYAPAKHRSVLNLPAADEIAVVAHSIGKTFNTSGLQSSFVVIKNPKLRSAFRRAQDRAHCGDINLFGKAALASALSPAGAEYKRQLLVYLHENTRQVCARLNQVENLTVMEPEATFLVWSDFRAFGDWQTVFRKLINEANVALSGGNFFGPAGEGWFRINCAHPRSVLLPAVERIVDIFSGA</sequence>
<keyword evidence="3" id="KW-0663">Pyridoxal phosphate</keyword>
<name>A0ABU5MYD5_9BACT</name>
<keyword evidence="8" id="KW-1185">Reference proteome</keyword>
<dbReference type="PANTHER" id="PTHR43525:SF1">
    <property type="entry name" value="PROTEIN MALY"/>
    <property type="match status" value="1"/>
</dbReference>
<comment type="cofactor">
    <cofactor evidence="1">
        <name>pyridoxal 5'-phosphate</name>
        <dbReference type="ChEBI" id="CHEBI:597326"/>
    </cofactor>
</comment>
<evidence type="ECO:0000256" key="1">
    <source>
        <dbReference type="ARBA" id="ARBA00001933"/>
    </source>
</evidence>
<dbReference type="InterPro" id="IPR015421">
    <property type="entry name" value="PyrdxlP-dep_Trfase_major"/>
</dbReference>
<dbReference type="Pfam" id="PF00155">
    <property type="entry name" value="Aminotran_1_2"/>
    <property type="match status" value="1"/>
</dbReference>
<dbReference type="InterPro" id="IPR004839">
    <property type="entry name" value="Aminotransferase_I/II_large"/>
</dbReference>
<dbReference type="RefSeq" id="WP_322608998.1">
    <property type="nucleotide sequence ID" value="NZ_JARVCO010000010.1"/>
</dbReference>
<comment type="caution">
    <text evidence="7">The sequence shown here is derived from an EMBL/GenBank/DDBJ whole genome shotgun (WGS) entry which is preliminary data.</text>
</comment>
<protein>
    <recommendedName>
        <fullName evidence="2">cysteine-S-conjugate beta-lyase</fullName>
        <ecNumber evidence="2">4.4.1.13</ecNumber>
    </recommendedName>
</protein>
<dbReference type="Gene3D" id="3.90.1150.10">
    <property type="entry name" value="Aspartate Aminotransferase, domain 1"/>
    <property type="match status" value="1"/>
</dbReference>
<evidence type="ECO:0000256" key="4">
    <source>
        <dbReference type="ARBA" id="ARBA00023239"/>
    </source>
</evidence>
<dbReference type="EMBL" id="JARVCO010000010">
    <property type="protein sequence ID" value="MDZ8119212.1"/>
    <property type="molecule type" value="Genomic_DNA"/>
</dbReference>
<dbReference type="EC" id="4.4.1.13" evidence="2"/>
<feature type="domain" description="Aminotransferase class I/classII large" evidence="6">
    <location>
        <begin position="47"/>
        <end position="386"/>
    </location>
</feature>
<evidence type="ECO:0000313" key="7">
    <source>
        <dbReference type="EMBL" id="MDZ8119212.1"/>
    </source>
</evidence>